<dbReference type="Gene3D" id="3.40.50.2000">
    <property type="entry name" value="Glycogen Phosphorylase B"/>
    <property type="match status" value="2"/>
</dbReference>
<dbReference type="InterPro" id="IPR002201">
    <property type="entry name" value="Glyco_trans_9"/>
</dbReference>
<proteinExistence type="inferred from homology"/>
<keyword evidence="1" id="KW-0328">Glycosyltransferase</keyword>
<dbReference type="EMBL" id="BSNC01000006">
    <property type="protein sequence ID" value="GLP97534.1"/>
    <property type="molecule type" value="Genomic_DNA"/>
</dbReference>
<dbReference type="PANTHER" id="PTHR30160:SF21">
    <property type="entry name" value="LIPOPOLYSACCHARIDE CORE HEPTOSYLTRANSFERASE OPSX"/>
    <property type="match status" value="1"/>
</dbReference>
<comment type="similarity">
    <text evidence="3">Belongs to the glycosyltransferase 9 family.</text>
</comment>
<dbReference type="SUPFAM" id="SSF53756">
    <property type="entry name" value="UDP-Glycosyltransferase/glycogen phosphorylase"/>
    <property type="match status" value="1"/>
</dbReference>
<dbReference type="GO" id="GO:0009244">
    <property type="term" value="P:lipopolysaccharide core region biosynthetic process"/>
    <property type="evidence" value="ECO:0007669"/>
    <property type="project" value="TreeGrafter"/>
</dbReference>
<dbReference type="CDD" id="cd03789">
    <property type="entry name" value="GT9_LPS_heptosyltransferase"/>
    <property type="match status" value="1"/>
</dbReference>
<evidence type="ECO:0000256" key="2">
    <source>
        <dbReference type="ARBA" id="ARBA00022679"/>
    </source>
</evidence>
<dbReference type="Proteomes" id="UP001161422">
    <property type="component" value="Unassembled WGS sequence"/>
</dbReference>
<dbReference type="RefSeq" id="WP_095504628.1">
    <property type="nucleotide sequence ID" value="NZ_BSNC01000006.1"/>
</dbReference>
<dbReference type="InterPro" id="IPR051199">
    <property type="entry name" value="LPS_LOS_Heptosyltrfase"/>
</dbReference>
<reference evidence="4" key="2">
    <citation type="submission" date="2023-01" db="EMBL/GenBank/DDBJ databases">
        <title>Draft genome sequence of Paraferrimonas sedimenticola strain NBRC 101628.</title>
        <authorList>
            <person name="Sun Q."/>
            <person name="Mori K."/>
        </authorList>
    </citation>
    <scope>NUCLEOTIDE SEQUENCE</scope>
    <source>
        <strain evidence="4">NBRC 101628</strain>
    </source>
</reference>
<reference evidence="4" key="1">
    <citation type="journal article" date="2014" name="Int. J. Syst. Evol. Microbiol.">
        <title>Complete genome sequence of Corynebacterium casei LMG S-19264T (=DSM 44701T), isolated from a smear-ripened cheese.</title>
        <authorList>
            <consortium name="US DOE Joint Genome Institute (JGI-PGF)"/>
            <person name="Walter F."/>
            <person name="Albersmeier A."/>
            <person name="Kalinowski J."/>
            <person name="Ruckert C."/>
        </authorList>
    </citation>
    <scope>NUCLEOTIDE SEQUENCE</scope>
    <source>
        <strain evidence="4">NBRC 101628</strain>
    </source>
</reference>
<protein>
    <submittedName>
        <fullName evidence="4">Glycosyl transferase</fullName>
    </submittedName>
</protein>
<dbReference type="Pfam" id="PF01075">
    <property type="entry name" value="Glyco_transf_9"/>
    <property type="match status" value="1"/>
</dbReference>
<evidence type="ECO:0000256" key="3">
    <source>
        <dbReference type="ARBA" id="ARBA00043995"/>
    </source>
</evidence>
<dbReference type="GO" id="GO:0005829">
    <property type="term" value="C:cytosol"/>
    <property type="evidence" value="ECO:0007669"/>
    <property type="project" value="TreeGrafter"/>
</dbReference>
<name>A0AA37RYA5_9GAMM</name>
<comment type="caution">
    <text evidence="4">The sequence shown here is derived from an EMBL/GenBank/DDBJ whole genome shotgun (WGS) entry which is preliminary data.</text>
</comment>
<accession>A0AA37RYA5</accession>
<organism evidence="4 5">
    <name type="scientific">Paraferrimonas sedimenticola</name>
    <dbReference type="NCBI Taxonomy" id="375674"/>
    <lineage>
        <taxon>Bacteria</taxon>
        <taxon>Pseudomonadati</taxon>
        <taxon>Pseudomonadota</taxon>
        <taxon>Gammaproteobacteria</taxon>
        <taxon>Alteromonadales</taxon>
        <taxon>Ferrimonadaceae</taxon>
        <taxon>Paraferrimonas</taxon>
    </lineage>
</organism>
<dbReference type="GO" id="GO:0008713">
    <property type="term" value="F:ADP-heptose-lipopolysaccharide heptosyltransferase activity"/>
    <property type="evidence" value="ECO:0007669"/>
    <property type="project" value="TreeGrafter"/>
</dbReference>
<gene>
    <name evidence="4" type="primary">waaC</name>
    <name evidence="4" type="ORF">GCM10007895_28410</name>
</gene>
<evidence type="ECO:0000256" key="1">
    <source>
        <dbReference type="ARBA" id="ARBA00022676"/>
    </source>
</evidence>
<keyword evidence="2 4" id="KW-0808">Transferase</keyword>
<dbReference type="PANTHER" id="PTHR30160">
    <property type="entry name" value="TETRAACYLDISACCHARIDE 4'-KINASE-RELATED"/>
    <property type="match status" value="1"/>
</dbReference>
<dbReference type="FunFam" id="3.40.50.2000:FF:000023">
    <property type="entry name" value="ADP-heptose--LPS heptosyltransferase II"/>
    <property type="match status" value="1"/>
</dbReference>
<sequence>MATQPQSICVLRLSAIGDVVHANAMVSQLRQRYPQAQITWIIGKVEYQLMRHCPGIEFVVFDKSQGWRAYLNLAKALKGKRFDVLLHMQLALRASIASLVIKANRRIGFDKARVKEGQQWVTNESVKPLQNAHVADGFMGFLQAIENDPEPLPATHWNIPIPSEDQNVAIGLIPNEAPVFVICPAASKAERNWLAERYAAMADYAVEQGYQVLLCGGPAPAEKVLAAEIESASRHSLTNLVGQTNLPQLLELLKRAQLVLAPDTGPLHMAVSQGTPVIGLYAHSNPRRTGPYRYRELTVSVYEQCIEAQTGKPWQAQRFGKRAKGEHLMAQITVERVKQAFDKAQALLDSPEKPANIDHSPN</sequence>
<dbReference type="AlphaFoldDB" id="A0AA37RYA5"/>
<keyword evidence="5" id="KW-1185">Reference proteome</keyword>
<evidence type="ECO:0000313" key="5">
    <source>
        <dbReference type="Proteomes" id="UP001161422"/>
    </source>
</evidence>
<evidence type="ECO:0000313" key="4">
    <source>
        <dbReference type="EMBL" id="GLP97534.1"/>
    </source>
</evidence>